<dbReference type="SUPFAM" id="SSF53756">
    <property type="entry name" value="UDP-Glycosyltransferase/glycogen phosphorylase"/>
    <property type="match status" value="1"/>
</dbReference>
<dbReference type="InterPro" id="IPR010610">
    <property type="entry name" value="EryCIII-like_C"/>
</dbReference>
<protein>
    <submittedName>
        <fullName evidence="4">DUF1205 domain-containing protein</fullName>
    </submittedName>
</protein>
<dbReference type="RefSeq" id="WP_203078740.1">
    <property type="nucleotide sequence ID" value="NZ_JAENHO010000028.1"/>
</dbReference>
<sequence length="358" mass="36214">MRFLVVVAPLLSAVQSVAPLGRALVDAGHDVLVATAGEAASVEIGLPVTDVAPRFSYLSTGVRIAVRHPLITRAERNGTAGTRAAAITFGSVNDQLADSVVALAESHRPDVVVHDPLAVAGALAAAAIAVPAVLHNGLLGDGPELVAATAARLSRALRRHGVAALPPAAATIGVAPPSLVGPRDALPMRFVPHHEDADLPEWLTRPPSRARIAVCLGRAGGPAMNQVIAACATVEADLVMIEPAAPMSKPGPAAAVLRHCAAVVHPADASAVLTALHAGVPQLALNGNSPQRHNAALVAERGVGLAADDYAVTADLIIRLITDAALSSNAAAVRAEMAGMPSPTQLVGHLASLARSKA</sequence>
<organism evidence="4 5">
    <name type="scientific">Paractinoplanes lichenicola</name>
    <dbReference type="NCBI Taxonomy" id="2802976"/>
    <lineage>
        <taxon>Bacteria</taxon>
        <taxon>Bacillati</taxon>
        <taxon>Actinomycetota</taxon>
        <taxon>Actinomycetes</taxon>
        <taxon>Micromonosporales</taxon>
        <taxon>Micromonosporaceae</taxon>
        <taxon>Paractinoplanes</taxon>
    </lineage>
</organism>
<keyword evidence="5" id="KW-1185">Reference proteome</keyword>
<name>A0ABS1W638_9ACTN</name>
<reference evidence="4 5" key="1">
    <citation type="submission" date="2021-01" db="EMBL/GenBank/DDBJ databases">
        <title>Actinoplanes sp. nov. LDG1-01 isolated from lichen.</title>
        <authorList>
            <person name="Saeng-In P."/>
            <person name="Phongsopitanun W."/>
            <person name="Kanchanasin P."/>
            <person name="Yuki M."/>
            <person name="Kudo T."/>
            <person name="Ohkuma M."/>
            <person name="Tanasupawat S."/>
        </authorList>
    </citation>
    <scope>NUCLEOTIDE SEQUENCE [LARGE SCALE GENOMIC DNA]</scope>
    <source>
        <strain evidence="4 5">LDG1-01</strain>
    </source>
</reference>
<feature type="domain" description="Erythromycin biosynthesis protein CIII-like N-terminal" evidence="3">
    <location>
        <begin position="23"/>
        <end position="217"/>
    </location>
</feature>
<comment type="caution">
    <text evidence="4">The sequence shown here is derived from an EMBL/GenBank/DDBJ whole genome shotgun (WGS) entry which is preliminary data.</text>
</comment>
<gene>
    <name evidence="4" type="ORF">JKJ07_48790</name>
</gene>
<keyword evidence="1" id="KW-0808">Transferase</keyword>
<dbReference type="EMBL" id="JAENHO010000028">
    <property type="protein sequence ID" value="MBL7262195.1"/>
    <property type="molecule type" value="Genomic_DNA"/>
</dbReference>
<evidence type="ECO:0000259" key="3">
    <source>
        <dbReference type="Pfam" id="PF21036"/>
    </source>
</evidence>
<accession>A0ABS1W638</accession>
<dbReference type="Pfam" id="PF21036">
    <property type="entry name" value="EryCIII-like_N"/>
    <property type="match status" value="1"/>
</dbReference>
<dbReference type="Proteomes" id="UP000598996">
    <property type="component" value="Unassembled WGS sequence"/>
</dbReference>
<feature type="domain" description="Erythromycin biosynthesis protein CIII-like C-terminal" evidence="2">
    <location>
        <begin position="252"/>
        <end position="352"/>
    </location>
</feature>
<dbReference type="Pfam" id="PF06722">
    <property type="entry name" value="EryCIII-like_C"/>
    <property type="match status" value="1"/>
</dbReference>
<evidence type="ECO:0000259" key="2">
    <source>
        <dbReference type="Pfam" id="PF06722"/>
    </source>
</evidence>
<evidence type="ECO:0000313" key="5">
    <source>
        <dbReference type="Proteomes" id="UP000598996"/>
    </source>
</evidence>
<dbReference type="InterPro" id="IPR048284">
    <property type="entry name" value="EryCIII-like_N"/>
</dbReference>
<proteinExistence type="predicted"/>
<evidence type="ECO:0000313" key="4">
    <source>
        <dbReference type="EMBL" id="MBL7262195.1"/>
    </source>
</evidence>
<evidence type="ECO:0000256" key="1">
    <source>
        <dbReference type="ARBA" id="ARBA00022679"/>
    </source>
</evidence>
<dbReference type="Gene3D" id="3.40.50.2000">
    <property type="entry name" value="Glycogen Phosphorylase B"/>
    <property type="match status" value="2"/>
</dbReference>